<protein>
    <submittedName>
        <fullName evidence="3">Uncharacterized protein</fullName>
    </submittedName>
</protein>
<gene>
    <name evidence="3" type="ORF">SAMN05421738_107190</name>
</gene>
<keyword evidence="4" id="KW-1185">Reference proteome</keyword>
<organism evidence="3 4">
    <name type="scientific">Algoriella xinjiangensis</name>
    <dbReference type="NCBI Taxonomy" id="684065"/>
    <lineage>
        <taxon>Bacteria</taxon>
        <taxon>Pseudomonadati</taxon>
        <taxon>Bacteroidota</taxon>
        <taxon>Flavobacteriia</taxon>
        <taxon>Flavobacteriales</taxon>
        <taxon>Weeksellaceae</taxon>
        <taxon>Algoriella</taxon>
    </lineage>
</organism>
<dbReference type="RefSeq" id="WP_092908238.1">
    <property type="nucleotide sequence ID" value="NZ_FOUZ01000007.1"/>
</dbReference>
<dbReference type="STRING" id="684065.SAMN05421738_107190"/>
<evidence type="ECO:0000256" key="2">
    <source>
        <dbReference type="SAM" id="Phobius"/>
    </source>
</evidence>
<feature type="coiled-coil region" evidence="1">
    <location>
        <begin position="24"/>
        <end position="51"/>
    </location>
</feature>
<feature type="transmembrane region" description="Helical" evidence="2">
    <location>
        <begin position="111"/>
        <end position="131"/>
    </location>
</feature>
<name>A0A1I4WUA7_9FLAO</name>
<evidence type="ECO:0000313" key="3">
    <source>
        <dbReference type="EMBL" id="SFN17364.1"/>
    </source>
</evidence>
<dbReference type="EMBL" id="FOUZ01000007">
    <property type="protein sequence ID" value="SFN17364.1"/>
    <property type="molecule type" value="Genomic_DNA"/>
</dbReference>
<keyword evidence="2" id="KW-1133">Transmembrane helix</keyword>
<evidence type="ECO:0000313" key="4">
    <source>
        <dbReference type="Proteomes" id="UP000199149"/>
    </source>
</evidence>
<proteinExistence type="predicted"/>
<keyword evidence="2" id="KW-0472">Membrane</keyword>
<sequence>MSYKKQQPKLSETLDVFIDRVEAIEKSILKLEKLHQNIDSKNENFNNEIDRRINLLKQLKFEIDLSKFETEAIKINQNLINVTKESSLILKQEFKTFDKSLSRISKYRFDYFLYFIALLICVSLFSIFFAGKQYAEKKREQEQKEQYMNFIRSNKEVLEIYNTR</sequence>
<keyword evidence="2" id="KW-0812">Transmembrane</keyword>
<accession>A0A1I4WUA7</accession>
<dbReference type="AlphaFoldDB" id="A0A1I4WUA7"/>
<dbReference type="OrthoDB" id="9873100at2"/>
<keyword evidence="1" id="KW-0175">Coiled coil</keyword>
<evidence type="ECO:0000256" key="1">
    <source>
        <dbReference type="SAM" id="Coils"/>
    </source>
</evidence>
<reference evidence="4" key="1">
    <citation type="submission" date="2016-10" db="EMBL/GenBank/DDBJ databases">
        <authorList>
            <person name="Varghese N."/>
            <person name="Submissions S."/>
        </authorList>
    </citation>
    <scope>NUCLEOTIDE SEQUENCE [LARGE SCALE GENOMIC DNA]</scope>
    <source>
        <strain evidence="4">XJ109</strain>
    </source>
</reference>
<dbReference type="Proteomes" id="UP000199149">
    <property type="component" value="Unassembled WGS sequence"/>
</dbReference>